<sequence length="429" mass="47682" precursor="true">MINKSIISLTLLCSLFVSAAIQAEPKEIDHVTVIVNDGVILESEIQAIISEVKKSASQNNQSLPSDKALRAQAIDRLIINSVQVQMADNMGIQISDAHLDSVLQNIAQGQNMSVEQVRLEVVKSGESYERYREKLREEVALNEVRRGNVHRRVNISLQEINTLITLMDENSSKEEYQIGHILVSVPNKAAQSEVDAKKDIADKVVKLLKDGSDFKKIAIASSSGAKALEGGDWGYMGINEMPSLFSESVRGKKAGSLIGPLRSGAGFHIVKVLDVRGRQTVEVKEVLARHILIKPSIILSEEKAKSMLNKFLAEVADGSADFGKLAKKHSEDPGSALKNGELGWANPDIYAPKFKEQLADLKVGEYSKPFRSQFGWHVVQLMEERTADATEKSKQDQAYQILYKRKFAEETENWLREIRDQAYIEVIAE</sequence>
<gene>
    <name evidence="7" type="primary">surA</name>
    <name evidence="9" type="ORF">BTO11_14965</name>
</gene>
<dbReference type="Proteomes" id="UP000239007">
    <property type="component" value="Unassembled WGS sequence"/>
</dbReference>
<dbReference type="HAMAP" id="MF_01183">
    <property type="entry name" value="Chaperone_SurA"/>
    <property type="match status" value="1"/>
</dbReference>
<keyword evidence="3 7" id="KW-0574">Periplasm</keyword>
<evidence type="ECO:0000256" key="7">
    <source>
        <dbReference type="HAMAP-Rule" id="MF_01183"/>
    </source>
</evidence>
<dbReference type="RefSeq" id="WP_105053346.1">
    <property type="nucleotide sequence ID" value="NZ_BMYG01000001.1"/>
</dbReference>
<evidence type="ECO:0000256" key="6">
    <source>
        <dbReference type="ARBA" id="ARBA00023235"/>
    </source>
</evidence>
<feature type="chain" id="PRO_5015789172" description="Chaperone SurA" evidence="7">
    <location>
        <begin position="20"/>
        <end position="429"/>
    </location>
</feature>
<organism evidence="9 10">
    <name type="scientific">Psychrosphaera saromensis</name>
    <dbReference type="NCBI Taxonomy" id="716813"/>
    <lineage>
        <taxon>Bacteria</taxon>
        <taxon>Pseudomonadati</taxon>
        <taxon>Pseudomonadota</taxon>
        <taxon>Gammaproteobacteria</taxon>
        <taxon>Alteromonadales</taxon>
        <taxon>Pseudoalteromonadaceae</taxon>
        <taxon>Psychrosphaera</taxon>
    </lineage>
</organism>
<dbReference type="SUPFAM" id="SSF54534">
    <property type="entry name" value="FKBP-like"/>
    <property type="match status" value="2"/>
</dbReference>
<dbReference type="Pfam" id="PF13616">
    <property type="entry name" value="Rotamase_3"/>
    <property type="match status" value="1"/>
</dbReference>
<dbReference type="InterPro" id="IPR023034">
    <property type="entry name" value="PPIase_SurA"/>
</dbReference>
<dbReference type="InterPro" id="IPR050280">
    <property type="entry name" value="OMP_Chaperone_SurA"/>
</dbReference>
<dbReference type="NCBIfam" id="NF008038">
    <property type="entry name" value="PRK10770.1"/>
    <property type="match status" value="1"/>
</dbReference>
<evidence type="ECO:0000259" key="8">
    <source>
        <dbReference type="PROSITE" id="PS50198"/>
    </source>
</evidence>
<keyword evidence="10" id="KW-1185">Reference proteome</keyword>
<evidence type="ECO:0000256" key="2">
    <source>
        <dbReference type="ARBA" id="ARBA00022737"/>
    </source>
</evidence>
<comment type="domain">
    <text evidence="7">The PPIase activity resides only in the second parvulin domain. The N-terminal region and the C-terminal tail are necessary and sufficient for the chaperone activity of SurA. The PPIase activity is dispensable for SurA to function as a chaperone. The N-terminal region and the C-terminal tail are also required for porin recognition.</text>
</comment>
<feature type="domain" description="PpiC" evidence="8">
    <location>
        <begin position="283"/>
        <end position="383"/>
    </location>
</feature>
<dbReference type="GO" id="GO:0042277">
    <property type="term" value="F:peptide binding"/>
    <property type="evidence" value="ECO:0007669"/>
    <property type="project" value="InterPro"/>
</dbReference>
<dbReference type="InterPro" id="IPR000297">
    <property type="entry name" value="PPIase_PpiC"/>
</dbReference>
<evidence type="ECO:0000313" key="9">
    <source>
        <dbReference type="EMBL" id="PQJ54821.1"/>
    </source>
</evidence>
<accession>A0A2S7UZX4</accession>
<keyword evidence="2 7" id="KW-0677">Repeat</keyword>
<dbReference type="GO" id="GO:0003755">
    <property type="term" value="F:peptidyl-prolyl cis-trans isomerase activity"/>
    <property type="evidence" value="ECO:0007669"/>
    <property type="project" value="UniProtKB-UniRule"/>
</dbReference>
<evidence type="ECO:0000256" key="1">
    <source>
        <dbReference type="ARBA" id="ARBA00022729"/>
    </source>
</evidence>
<comment type="function">
    <text evidence="7">Chaperone involved in the correct folding and assembly of outer membrane proteins. Recognizes specific patterns of aromatic residues and the orientation of their side chains, which are found more frequently in integral outer membrane proteins. May act in both early periplasmic and late outer membrane-associated steps of protein maturation.</text>
</comment>
<dbReference type="EC" id="5.2.1.8" evidence="7"/>
<dbReference type="InterPro" id="IPR046357">
    <property type="entry name" value="PPIase_dom_sf"/>
</dbReference>
<evidence type="ECO:0000256" key="5">
    <source>
        <dbReference type="ARBA" id="ARBA00023186"/>
    </source>
</evidence>
<dbReference type="Pfam" id="PF00639">
    <property type="entry name" value="Rotamase"/>
    <property type="match status" value="1"/>
</dbReference>
<dbReference type="Gene3D" id="3.10.50.40">
    <property type="match status" value="2"/>
</dbReference>
<keyword evidence="6 7" id="KW-0413">Isomerase</keyword>
<dbReference type="InterPro" id="IPR027304">
    <property type="entry name" value="Trigger_fact/SurA_dom_sf"/>
</dbReference>
<dbReference type="PROSITE" id="PS50198">
    <property type="entry name" value="PPIC_PPIASE_2"/>
    <property type="match status" value="2"/>
</dbReference>
<dbReference type="OrthoDB" id="14196at2"/>
<dbReference type="Pfam" id="PF09312">
    <property type="entry name" value="SurA_N"/>
    <property type="match status" value="1"/>
</dbReference>
<evidence type="ECO:0000256" key="3">
    <source>
        <dbReference type="ARBA" id="ARBA00022764"/>
    </source>
</evidence>
<dbReference type="EMBL" id="MSCH01000003">
    <property type="protein sequence ID" value="PQJ54821.1"/>
    <property type="molecule type" value="Genomic_DNA"/>
</dbReference>
<feature type="domain" description="PpiC" evidence="8">
    <location>
        <begin position="173"/>
        <end position="274"/>
    </location>
</feature>
<dbReference type="AlphaFoldDB" id="A0A2S7UZX4"/>
<name>A0A2S7UZX4_9GAMM</name>
<keyword evidence="5 7" id="KW-0143">Chaperone</keyword>
<comment type="caution">
    <text evidence="9">The sequence shown here is derived from an EMBL/GenBank/DDBJ whole genome shotgun (WGS) entry which is preliminary data.</text>
</comment>
<dbReference type="PANTHER" id="PTHR47637">
    <property type="entry name" value="CHAPERONE SURA"/>
    <property type="match status" value="1"/>
</dbReference>
<dbReference type="GO" id="GO:0030288">
    <property type="term" value="C:outer membrane-bounded periplasmic space"/>
    <property type="evidence" value="ECO:0007669"/>
    <property type="project" value="InterPro"/>
</dbReference>
<dbReference type="Gene3D" id="1.10.4030.10">
    <property type="entry name" value="Porin chaperone SurA, peptide-binding domain"/>
    <property type="match status" value="1"/>
</dbReference>
<dbReference type="PANTHER" id="PTHR47637:SF1">
    <property type="entry name" value="CHAPERONE SURA"/>
    <property type="match status" value="1"/>
</dbReference>
<comment type="catalytic activity">
    <reaction evidence="7">
        <text>[protein]-peptidylproline (omega=180) = [protein]-peptidylproline (omega=0)</text>
        <dbReference type="Rhea" id="RHEA:16237"/>
        <dbReference type="Rhea" id="RHEA-COMP:10747"/>
        <dbReference type="Rhea" id="RHEA-COMP:10748"/>
        <dbReference type="ChEBI" id="CHEBI:83833"/>
        <dbReference type="ChEBI" id="CHEBI:83834"/>
        <dbReference type="EC" id="5.2.1.8"/>
    </reaction>
</comment>
<reference evidence="9 10" key="1">
    <citation type="submission" date="2016-12" db="EMBL/GenBank/DDBJ databases">
        <title>Diversity of luminous bacteria.</title>
        <authorList>
            <person name="Yoshizawa S."/>
            <person name="Kogure K."/>
        </authorList>
    </citation>
    <scope>NUCLEOTIDE SEQUENCE [LARGE SCALE GENOMIC DNA]</scope>
    <source>
        <strain evidence="9 10">SA4-48</strain>
    </source>
</reference>
<comment type="subcellular location">
    <subcellularLocation>
        <location evidence="7">Periplasm</location>
    </subcellularLocation>
    <text evidence="7">Is capable of associating with the outer membrane.</text>
</comment>
<evidence type="ECO:0000313" key="10">
    <source>
        <dbReference type="Proteomes" id="UP000239007"/>
    </source>
</evidence>
<keyword evidence="1 7" id="KW-0732">Signal</keyword>
<evidence type="ECO:0000256" key="4">
    <source>
        <dbReference type="ARBA" id="ARBA00023110"/>
    </source>
</evidence>
<dbReference type="GO" id="GO:0006457">
    <property type="term" value="P:protein folding"/>
    <property type="evidence" value="ECO:0007669"/>
    <property type="project" value="UniProtKB-UniRule"/>
</dbReference>
<dbReference type="InterPro" id="IPR015391">
    <property type="entry name" value="SurA_N"/>
</dbReference>
<feature type="signal peptide" evidence="7">
    <location>
        <begin position="1"/>
        <end position="19"/>
    </location>
</feature>
<dbReference type="GO" id="GO:0050821">
    <property type="term" value="P:protein stabilization"/>
    <property type="evidence" value="ECO:0007669"/>
    <property type="project" value="InterPro"/>
</dbReference>
<dbReference type="GO" id="GO:0043165">
    <property type="term" value="P:Gram-negative-bacterium-type cell outer membrane assembly"/>
    <property type="evidence" value="ECO:0007669"/>
    <property type="project" value="InterPro"/>
</dbReference>
<proteinExistence type="inferred from homology"/>
<protein>
    <recommendedName>
        <fullName evidence="7">Chaperone SurA</fullName>
    </recommendedName>
    <alternativeName>
        <fullName evidence="7">Peptidyl-prolyl cis-trans isomerase SurA</fullName>
        <shortName evidence="7">PPIase SurA</shortName>
        <ecNumber evidence="7">5.2.1.8</ecNumber>
    </alternativeName>
    <alternativeName>
        <fullName evidence="7">Rotamase SurA</fullName>
    </alternativeName>
</protein>
<dbReference type="SUPFAM" id="SSF109998">
    <property type="entry name" value="Triger factor/SurA peptide-binding domain-like"/>
    <property type="match status" value="1"/>
</dbReference>
<keyword evidence="4 7" id="KW-0697">Rotamase</keyword>
<dbReference type="GO" id="GO:0051082">
    <property type="term" value="F:unfolded protein binding"/>
    <property type="evidence" value="ECO:0007669"/>
    <property type="project" value="UniProtKB-UniRule"/>
</dbReference>